<evidence type="ECO:0000313" key="2">
    <source>
        <dbReference type="EMBL" id="GHF70238.1"/>
    </source>
</evidence>
<name>A0A8H9IZM1_9PSEU</name>
<accession>A0A8H9IZM1</accession>
<dbReference type="Proteomes" id="UP000658656">
    <property type="component" value="Unassembled WGS sequence"/>
</dbReference>
<reference evidence="2" key="2">
    <citation type="submission" date="2020-09" db="EMBL/GenBank/DDBJ databases">
        <authorList>
            <person name="Sun Q."/>
            <person name="Zhou Y."/>
        </authorList>
    </citation>
    <scope>NUCLEOTIDE SEQUENCE</scope>
    <source>
        <strain evidence="2">CGMCC 4.7679</strain>
    </source>
</reference>
<gene>
    <name evidence="2" type="ORF">GCM10017566_49990</name>
</gene>
<feature type="transmembrane region" description="Helical" evidence="1">
    <location>
        <begin position="103"/>
        <end position="123"/>
    </location>
</feature>
<evidence type="ECO:0000256" key="1">
    <source>
        <dbReference type="SAM" id="Phobius"/>
    </source>
</evidence>
<organism evidence="2 3">
    <name type="scientific">Amycolatopsis bartoniae</name>
    <dbReference type="NCBI Taxonomy" id="941986"/>
    <lineage>
        <taxon>Bacteria</taxon>
        <taxon>Bacillati</taxon>
        <taxon>Actinomycetota</taxon>
        <taxon>Actinomycetes</taxon>
        <taxon>Pseudonocardiales</taxon>
        <taxon>Pseudonocardiaceae</taxon>
        <taxon>Amycolatopsis</taxon>
    </lineage>
</organism>
<keyword evidence="1" id="KW-0812">Transmembrane</keyword>
<keyword evidence="3" id="KW-1185">Reference proteome</keyword>
<sequence length="197" mass="21999">MIRFEPSRLLRHVVPVPRRDRTINPPHLFERYETRIAELRDDPRIPDGELLEQARKMWADQEARLSSIDSRAGQLMAAAGIAASLTTTAVGQKGLFGSGGSSLLVVAYLLALAYFAYCILVALRVHGRRRRYKIGPDDLVPSRAPSYARHLALELLASLIKNYQSDNRQVEALHMAQWAFRNAVILLVLGGIAAVWS</sequence>
<keyword evidence="1" id="KW-1133">Transmembrane helix</keyword>
<keyword evidence="1" id="KW-0472">Membrane</keyword>
<proteinExistence type="predicted"/>
<reference evidence="2" key="1">
    <citation type="journal article" date="2014" name="Int. J. Syst. Evol. Microbiol.">
        <title>Complete genome sequence of Corynebacterium casei LMG S-19264T (=DSM 44701T), isolated from a smear-ripened cheese.</title>
        <authorList>
            <consortium name="US DOE Joint Genome Institute (JGI-PGF)"/>
            <person name="Walter F."/>
            <person name="Albersmeier A."/>
            <person name="Kalinowski J."/>
            <person name="Ruckert C."/>
        </authorList>
    </citation>
    <scope>NUCLEOTIDE SEQUENCE</scope>
    <source>
        <strain evidence="2">CGMCC 4.7679</strain>
    </source>
</reference>
<protein>
    <submittedName>
        <fullName evidence="2">Uncharacterized protein</fullName>
    </submittedName>
</protein>
<evidence type="ECO:0000313" key="3">
    <source>
        <dbReference type="Proteomes" id="UP000658656"/>
    </source>
</evidence>
<dbReference type="EMBL" id="BNAV01000008">
    <property type="protein sequence ID" value="GHF70238.1"/>
    <property type="molecule type" value="Genomic_DNA"/>
</dbReference>
<comment type="caution">
    <text evidence="2">The sequence shown here is derived from an EMBL/GenBank/DDBJ whole genome shotgun (WGS) entry which is preliminary data.</text>
</comment>
<dbReference type="RefSeq" id="WP_145933332.1">
    <property type="nucleotide sequence ID" value="NZ_BNAV01000008.1"/>
</dbReference>
<dbReference type="AlphaFoldDB" id="A0A8H9IZM1"/>
<feature type="transmembrane region" description="Helical" evidence="1">
    <location>
        <begin position="178"/>
        <end position="196"/>
    </location>
</feature>